<keyword evidence="16" id="KW-1185">Reference proteome</keyword>
<protein>
    <recommendedName>
        <fullName evidence="3">histidine kinase</fullName>
        <ecNumber evidence="3">2.7.13.3</ecNumber>
    </recommendedName>
</protein>
<evidence type="ECO:0000256" key="1">
    <source>
        <dbReference type="ARBA" id="ARBA00000085"/>
    </source>
</evidence>
<comment type="catalytic activity">
    <reaction evidence="1">
        <text>ATP + protein L-histidine = ADP + protein N-phospho-L-histidine.</text>
        <dbReference type="EC" id="2.7.13.3"/>
    </reaction>
</comment>
<feature type="domain" description="HAMP" evidence="14">
    <location>
        <begin position="186"/>
        <end position="238"/>
    </location>
</feature>
<feature type="domain" description="Histidine kinase" evidence="13">
    <location>
        <begin position="246"/>
        <end position="461"/>
    </location>
</feature>
<evidence type="ECO:0000259" key="14">
    <source>
        <dbReference type="PROSITE" id="PS50885"/>
    </source>
</evidence>
<dbReference type="PROSITE" id="PS50885">
    <property type="entry name" value="HAMP"/>
    <property type="match status" value="1"/>
</dbReference>
<keyword evidence="9" id="KW-0067">ATP-binding</keyword>
<dbReference type="InterPro" id="IPR036890">
    <property type="entry name" value="HATPase_C_sf"/>
</dbReference>
<evidence type="ECO:0000256" key="3">
    <source>
        <dbReference type="ARBA" id="ARBA00012438"/>
    </source>
</evidence>
<evidence type="ECO:0000256" key="6">
    <source>
        <dbReference type="ARBA" id="ARBA00022692"/>
    </source>
</evidence>
<dbReference type="GO" id="GO:0000155">
    <property type="term" value="F:phosphorelay sensor kinase activity"/>
    <property type="evidence" value="ECO:0007669"/>
    <property type="project" value="InterPro"/>
</dbReference>
<reference evidence="15 16" key="1">
    <citation type="submission" date="2019-12" db="EMBL/GenBank/DDBJ databases">
        <title>Draft genome sequencing of Halomonas icarensis D1-1.</title>
        <authorList>
            <person name="Pandiyan K."/>
            <person name="Kushwaha P."/>
            <person name="Gowdham M."/>
            <person name="Chakdar H."/>
            <person name="Singh A."/>
            <person name="Kumar M."/>
            <person name="Saxena A.K."/>
        </authorList>
    </citation>
    <scope>NUCLEOTIDE SEQUENCE [LARGE SCALE GENOMIC DNA]</scope>
    <source>
        <strain evidence="15 16">D1-1</strain>
    </source>
</reference>
<dbReference type="InterPro" id="IPR004358">
    <property type="entry name" value="Sig_transdc_His_kin-like_C"/>
</dbReference>
<evidence type="ECO:0000259" key="13">
    <source>
        <dbReference type="PROSITE" id="PS50109"/>
    </source>
</evidence>
<dbReference type="Pfam" id="PF00512">
    <property type="entry name" value="HisKA"/>
    <property type="match status" value="1"/>
</dbReference>
<dbReference type="InterPro" id="IPR003660">
    <property type="entry name" value="HAMP_dom"/>
</dbReference>
<dbReference type="SMART" id="SM00387">
    <property type="entry name" value="HATPase_c"/>
    <property type="match status" value="1"/>
</dbReference>
<name>A0A7X4VY25_9GAMM</name>
<organism evidence="15 16">
    <name type="scientific">Halomonas icarae</name>
    <dbReference type="NCBI Taxonomy" id="2691040"/>
    <lineage>
        <taxon>Bacteria</taxon>
        <taxon>Pseudomonadati</taxon>
        <taxon>Pseudomonadota</taxon>
        <taxon>Gammaproteobacteria</taxon>
        <taxon>Oceanospirillales</taxon>
        <taxon>Halomonadaceae</taxon>
        <taxon>Halomonas</taxon>
    </lineage>
</organism>
<dbReference type="EMBL" id="WUTS01000001">
    <property type="protein sequence ID" value="NAW12454.1"/>
    <property type="molecule type" value="Genomic_DNA"/>
</dbReference>
<proteinExistence type="predicted"/>
<dbReference type="AlphaFoldDB" id="A0A7X4VY25"/>
<evidence type="ECO:0000313" key="16">
    <source>
        <dbReference type="Proteomes" id="UP000448235"/>
    </source>
</evidence>
<dbReference type="SMART" id="SM00388">
    <property type="entry name" value="HisKA"/>
    <property type="match status" value="1"/>
</dbReference>
<comment type="caution">
    <text evidence="15">The sequence shown here is derived from an EMBL/GenBank/DDBJ whole genome shotgun (WGS) entry which is preliminary data.</text>
</comment>
<evidence type="ECO:0000256" key="11">
    <source>
        <dbReference type="ARBA" id="ARBA00023012"/>
    </source>
</evidence>
<dbReference type="Pfam" id="PF08521">
    <property type="entry name" value="2CSK_N"/>
    <property type="match status" value="1"/>
</dbReference>
<dbReference type="InterPro" id="IPR036097">
    <property type="entry name" value="HisK_dim/P_sf"/>
</dbReference>
<dbReference type="GO" id="GO:0005524">
    <property type="term" value="F:ATP binding"/>
    <property type="evidence" value="ECO:0007669"/>
    <property type="project" value="UniProtKB-KW"/>
</dbReference>
<evidence type="ECO:0000256" key="9">
    <source>
        <dbReference type="ARBA" id="ARBA00022840"/>
    </source>
</evidence>
<keyword evidence="12" id="KW-0472">Membrane</keyword>
<dbReference type="Proteomes" id="UP000448235">
    <property type="component" value="Unassembled WGS sequence"/>
</dbReference>
<dbReference type="SUPFAM" id="SSF55874">
    <property type="entry name" value="ATPase domain of HSP90 chaperone/DNA topoisomerase II/histidine kinase"/>
    <property type="match status" value="1"/>
</dbReference>
<keyword evidence="7" id="KW-0547">Nucleotide-binding</keyword>
<keyword evidence="4" id="KW-0597">Phosphoprotein</keyword>
<keyword evidence="6" id="KW-0812">Transmembrane</keyword>
<keyword evidence="8 15" id="KW-0418">Kinase</keyword>
<gene>
    <name evidence="15" type="ORF">GRB80_06315</name>
</gene>
<sequence>MSSIRRRTLGLVLLVFGVSMLAIGLVSYRYASHEIEELYDASLAQNARLLEGLIQAPLPEGQRQALLASLESALLRAEQSDKRLAGHRYESRLAFQLWEDDRLVLRSASAPPEPFTDAPPGYANSRQAGHDWRVYILDLPESSRRVMVAERDDVRGELTRAVALRTLLPDLIGLPLLALLLWWATGRGLRPLSRLAAAIHRRDPHNLQPLVMHPLPRELDTIVGALNRLLERIRHLRVREKRFIADAAHELRTPLAVLDLHAQNALAAEDPADRHEALQELRGGVARATRLVSQLLTLARLEPEAVGQESAPRIEGNLLVEVREALAELSPLAIERGLSLDLVADESNNWQLTTEPGAIGTIVQNLVGNALRYSPDGGRVTVTLEAKEAQLWLCVDDQGPGIPEGQRGRVTERFHRAGPGAGAGLGLSIVECLLFRHGGTLGLEEAPKGGLRIVAMLPRRP</sequence>
<keyword evidence="5" id="KW-0808">Transferase</keyword>
<dbReference type="EC" id="2.7.13.3" evidence="3"/>
<dbReference type="Gene3D" id="1.10.287.130">
    <property type="match status" value="1"/>
</dbReference>
<dbReference type="Gene3D" id="3.30.565.10">
    <property type="entry name" value="Histidine kinase-like ATPase, C-terminal domain"/>
    <property type="match status" value="1"/>
</dbReference>
<accession>A0A7X4VY25</accession>
<dbReference type="PROSITE" id="PS50109">
    <property type="entry name" value="HIS_KIN"/>
    <property type="match status" value="1"/>
</dbReference>
<evidence type="ECO:0000256" key="10">
    <source>
        <dbReference type="ARBA" id="ARBA00022989"/>
    </source>
</evidence>
<dbReference type="PANTHER" id="PTHR45436">
    <property type="entry name" value="SENSOR HISTIDINE KINASE YKOH"/>
    <property type="match status" value="1"/>
</dbReference>
<dbReference type="PANTHER" id="PTHR45436:SF14">
    <property type="entry name" value="SENSOR PROTEIN QSEC"/>
    <property type="match status" value="1"/>
</dbReference>
<dbReference type="InterPro" id="IPR003661">
    <property type="entry name" value="HisK_dim/P_dom"/>
</dbReference>
<dbReference type="PRINTS" id="PR00344">
    <property type="entry name" value="BCTRLSENSOR"/>
</dbReference>
<dbReference type="InterPro" id="IPR013727">
    <property type="entry name" value="2CSK_N"/>
</dbReference>
<dbReference type="GO" id="GO:0005886">
    <property type="term" value="C:plasma membrane"/>
    <property type="evidence" value="ECO:0007669"/>
    <property type="project" value="TreeGrafter"/>
</dbReference>
<comment type="subcellular location">
    <subcellularLocation>
        <location evidence="2">Membrane</location>
        <topology evidence="2">Multi-pass membrane protein</topology>
    </subcellularLocation>
</comment>
<evidence type="ECO:0000256" key="12">
    <source>
        <dbReference type="ARBA" id="ARBA00023136"/>
    </source>
</evidence>
<dbReference type="CDD" id="cd00075">
    <property type="entry name" value="HATPase"/>
    <property type="match status" value="1"/>
</dbReference>
<keyword evidence="11" id="KW-0902">Two-component regulatory system</keyword>
<evidence type="ECO:0000256" key="5">
    <source>
        <dbReference type="ARBA" id="ARBA00022679"/>
    </source>
</evidence>
<evidence type="ECO:0000256" key="2">
    <source>
        <dbReference type="ARBA" id="ARBA00004141"/>
    </source>
</evidence>
<dbReference type="SUPFAM" id="SSF47384">
    <property type="entry name" value="Homodimeric domain of signal transducing histidine kinase"/>
    <property type="match status" value="1"/>
</dbReference>
<evidence type="ECO:0000256" key="7">
    <source>
        <dbReference type="ARBA" id="ARBA00022741"/>
    </source>
</evidence>
<dbReference type="CDD" id="cd00082">
    <property type="entry name" value="HisKA"/>
    <property type="match status" value="1"/>
</dbReference>
<keyword evidence="10" id="KW-1133">Transmembrane helix</keyword>
<evidence type="ECO:0000313" key="15">
    <source>
        <dbReference type="EMBL" id="NAW12454.1"/>
    </source>
</evidence>
<dbReference type="InterPro" id="IPR050428">
    <property type="entry name" value="TCS_sensor_his_kinase"/>
</dbReference>
<dbReference type="InterPro" id="IPR003594">
    <property type="entry name" value="HATPase_dom"/>
</dbReference>
<dbReference type="RefSeq" id="WP_161422935.1">
    <property type="nucleotide sequence ID" value="NZ_JARWMY010000010.1"/>
</dbReference>
<dbReference type="InterPro" id="IPR005467">
    <property type="entry name" value="His_kinase_dom"/>
</dbReference>
<evidence type="ECO:0000256" key="4">
    <source>
        <dbReference type="ARBA" id="ARBA00022553"/>
    </source>
</evidence>
<dbReference type="Pfam" id="PF02518">
    <property type="entry name" value="HATPase_c"/>
    <property type="match status" value="1"/>
</dbReference>
<evidence type="ECO:0000256" key="8">
    <source>
        <dbReference type="ARBA" id="ARBA00022777"/>
    </source>
</evidence>